<dbReference type="SUPFAM" id="SSF160631">
    <property type="entry name" value="SMI1/KNR4-like"/>
    <property type="match status" value="1"/>
</dbReference>
<sequence length="140" mass="15968">MDKIISEMIEEYGDNKDFYGEVSEEDISRVEALLEFKFPKSYREFVKKFGSGGICGVEIAGVEGSQGASVLKATERYRAFGLEKYWVVINDGGEYFMCMSTDNEEENVFCGDRSGQKPLIHYKSFDEYLIDVFQEGIDNL</sequence>
<proteinExistence type="predicted"/>
<dbReference type="SMART" id="SM00860">
    <property type="entry name" value="SMI1_KNR4"/>
    <property type="match status" value="1"/>
</dbReference>
<accession>A0A6G4A762</accession>
<comment type="caution">
    <text evidence="2">The sequence shown here is derived from an EMBL/GenBank/DDBJ whole genome shotgun (WGS) entry which is preliminary data.</text>
</comment>
<dbReference type="EMBL" id="JAAIKC010000024">
    <property type="protein sequence ID" value="NEW09784.1"/>
    <property type="molecule type" value="Genomic_DNA"/>
</dbReference>
<protein>
    <submittedName>
        <fullName evidence="2">SMI1/KNR4 family protein</fullName>
    </submittedName>
</protein>
<dbReference type="Pfam" id="PF14567">
    <property type="entry name" value="SUKH_5"/>
    <property type="match status" value="1"/>
</dbReference>
<evidence type="ECO:0000259" key="1">
    <source>
        <dbReference type="SMART" id="SM00860"/>
    </source>
</evidence>
<dbReference type="InterPro" id="IPR037883">
    <property type="entry name" value="Knr4/Smi1-like_sf"/>
</dbReference>
<name>A0A6G4A762_9BACL</name>
<feature type="domain" description="Knr4/Smi1-like" evidence="1">
    <location>
        <begin position="21"/>
        <end position="131"/>
    </location>
</feature>
<reference evidence="2" key="1">
    <citation type="submission" date="2020-02" db="EMBL/GenBank/DDBJ databases">
        <authorList>
            <person name="Shen X.-R."/>
            <person name="Zhang Y.-X."/>
        </authorList>
    </citation>
    <scope>NUCLEOTIDE SEQUENCE</scope>
    <source>
        <strain evidence="2">SYP-B3998</strain>
    </source>
</reference>
<dbReference type="Gene3D" id="3.40.1580.10">
    <property type="entry name" value="SMI1/KNR4-like"/>
    <property type="match status" value="1"/>
</dbReference>
<dbReference type="AlphaFoldDB" id="A0A6G4A762"/>
<gene>
    <name evidence="2" type="ORF">GK047_28090</name>
</gene>
<organism evidence="2">
    <name type="scientific">Paenibacillus sp. SYP-B3998</name>
    <dbReference type="NCBI Taxonomy" id="2678564"/>
    <lineage>
        <taxon>Bacteria</taxon>
        <taxon>Bacillati</taxon>
        <taxon>Bacillota</taxon>
        <taxon>Bacilli</taxon>
        <taxon>Bacillales</taxon>
        <taxon>Paenibacillaceae</taxon>
        <taxon>Paenibacillus</taxon>
    </lineage>
</organism>
<evidence type="ECO:0000313" key="2">
    <source>
        <dbReference type="EMBL" id="NEW09784.1"/>
    </source>
</evidence>
<dbReference type="InterPro" id="IPR018958">
    <property type="entry name" value="Knr4/Smi1-like_dom"/>
</dbReference>
<dbReference type="RefSeq" id="WP_163953941.1">
    <property type="nucleotide sequence ID" value="NZ_JAAIKC010000024.1"/>
</dbReference>